<dbReference type="AlphaFoldDB" id="A0AAV4BJH7"/>
<evidence type="ECO:0000256" key="1">
    <source>
        <dbReference type="SAM" id="MobiDB-lite"/>
    </source>
</evidence>
<keyword evidence="3" id="KW-1185">Reference proteome</keyword>
<accession>A0AAV4BJH7</accession>
<comment type="caution">
    <text evidence="2">The sequence shown here is derived from an EMBL/GenBank/DDBJ whole genome shotgun (WGS) entry which is preliminary data.</text>
</comment>
<organism evidence="2 3">
    <name type="scientific">Plakobranchus ocellatus</name>
    <dbReference type="NCBI Taxonomy" id="259542"/>
    <lineage>
        <taxon>Eukaryota</taxon>
        <taxon>Metazoa</taxon>
        <taxon>Spiralia</taxon>
        <taxon>Lophotrochozoa</taxon>
        <taxon>Mollusca</taxon>
        <taxon>Gastropoda</taxon>
        <taxon>Heterobranchia</taxon>
        <taxon>Euthyneura</taxon>
        <taxon>Panpulmonata</taxon>
        <taxon>Sacoglossa</taxon>
        <taxon>Placobranchoidea</taxon>
        <taxon>Plakobranchidae</taxon>
        <taxon>Plakobranchus</taxon>
    </lineage>
</organism>
<sequence length="107" mass="12169">MHAWNCRSDLLKGIGLCRIFSPDGRGMTMLDTAGSGSTMHVASKEASDHQKDSGSLPHSDRNNFEEDRMPTKCFNFTLVIWDKSLPTLLLLRSSRDIREQLEYAYFN</sequence>
<protein>
    <submittedName>
        <fullName evidence="2">Uncharacterized protein</fullName>
    </submittedName>
</protein>
<evidence type="ECO:0000313" key="3">
    <source>
        <dbReference type="Proteomes" id="UP000735302"/>
    </source>
</evidence>
<name>A0AAV4BJH7_9GAST</name>
<proteinExistence type="predicted"/>
<feature type="region of interest" description="Disordered" evidence="1">
    <location>
        <begin position="33"/>
        <end position="64"/>
    </location>
</feature>
<evidence type="ECO:0000313" key="2">
    <source>
        <dbReference type="EMBL" id="GFO20556.1"/>
    </source>
</evidence>
<feature type="compositionally biased region" description="Basic and acidic residues" evidence="1">
    <location>
        <begin position="42"/>
        <end position="64"/>
    </location>
</feature>
<gene>
    <name evidence="2" type="ORF">PoB_004706100</name>
</gene>
<dbReference type="EMBL" id="BLXT01005178">
    <property type="protein sequence ID" value="GFO20556.1"/>
    <property type="molecule type" value="Genomic_DNA"/>
</dbReference>
<dbReference type="Proteomes" id="UP000735302">
    <property type="component" value="Unassembled WGS sequence"/>
</dbReference>
<reference evidence="2 3" key="1">
    <citation type="journal article" date="2021" name="Elife">
        <title>Chloroplast acquisition without the gene transfer in kleptoplastic sea slugs, Plakobranchus ocellatus.</title>
        <authorList>
            <person name="Maeda T."/>
            <person name="Takahashi S."/>
            <person name="Yoshida T."/>
            <person name="Shimamura S."/>
            <person name="Takaki Y."/>
            <person name="Nagai Y."/>
            <person name="Toyoda A."/>
            <person name="Suzuki Y."/>
            <person name="Arimoto A."/>
            <person name="Ishii H."/>
            <person name="Satoh N."/>
            <person name="Nishiyama T."/>
            <person name="Hasebe M."/>
            <person name="Maruyama T."/>
            <person name="Minagawa J."/>
            <person name="Obokata J."/>
            <person name="Shigenobu S."/>
        </authorList>
    </citation>
    <scope>NUCLEOTIDE SEQUENCE [LARGE SCALE GENOMIC DNA]</scope>
</reference>